<dbReference type="Proteomes" id="UP001498476">
    <property type="component" value="Unassembled WGS sequence"/>
</dbReference>
<evidence type="ECO:0000259" key="2">
    <source>
        <dbReference type="Pfam" id="PF22485"/>
    </source>
</evidence>
<dbReference type="InterPro" id="IPR054256">
    <property type="entry name" value="DUF6987"/>
</dbReference>
<dbReference type="InterPro" id="IPR022124">
    <property type="entry name" value="DUF3659"/>
</dbReference>
<dbReference type="PANTHER" id="PTHR39461">
    <property type="entry name" value="LEA DOMAIN PROTEIN (AFU_ORTHOLOGUE AFUA_8G04920)"/>
    <property type="match status" value="1"/>
</dbReference>
<accession>A0ABR1H050</accession>
<feature type="compositionally biased region" description="Polar residues" evidence="1">
    <location>
        <begin position="156"/>
        <end position="168"/>
    </location>
</feature>
<dbReference type="Pfam" id="PF22485">
    <property type="entry name" value="DUF6987"/>
    <property type="match status" value="1"/>
</dbReference>
<feature type="compositionally biased region" description="Basic and acidic residues" evidence="1">
    <location>
        <begin position="313"/>
        <end position="377"/>
    </location>
</feature>
<organism evidence="3 4">
    <name type="scientific">Neonectria punicea</name>
    <dbReference type="NCBI Taxonomy" id="979145"/>
    <lineage>
        <taxon>Eukaryota</taxon>
        <taxon>Fungi</taxon>
        <taxon>Dikarya</taxon>
        <taxon>Ascomycota</taxon>
        <taxon>Pezizomycotina</taxon>
        <taxon>Sordariomycetes</taxon>
        <taxon>Hypocreomycetidae</taxon>
        <taxon>Hypocreales</taxon>
        <taxon>Nectriaceae</taxon>
        <taxon>Neonectria</taxon>
    </lineage>
</organism>
<comment type="caution">
    <text evidence="3">The sequence shown here is derived from an EMBL/GenBank/DDBJ whole genome shotgun (WGS) entry which is preliminary data.</text>
</comment>
<dbReference type="EMBL" id="JAZAVJ010000108">
    <property type="protein sequence ID" value="KAK7414244.1"/>
    <property type="molecule type" value="Genomic_DNA"/>
</dbReference>
<dbReference type="Pfam" id="PF12396">
    <property type="entry name" value="DUF3659"/>
    <property type="match status" value="10"/>
</dbReference>
<feature type="compositionally biased region" description="Acidic residues" evidence="1">
    <location>
        <begin position="1174"/>
        <end position="1190"/>
    </location>
</feature>
<feature type="compositionally biased region" description="Acidic residues" evidence="1">
    <location>
        <begin position="447"/>
        <end position="473"/>
    </location>
</feature>
<feature type="compositionally biased region" description="Acidic residues" evidence="1">
    <location>
        <begin position="516"/>
        <end position="544"/>
    </location>
</feature>
<proteinExistence type="predicted"/>
<feature type="region of interest" description="Disordered" evidence="1">
    <location>
        <begin position="1"/>
        <end position="36"/>
    </location>
</feature>
<feature type="compositionally biased region" description="Polar residues" evidence="1">
    <location>
        <begin position="204"/>
        <end position="218"/>
    </location>
</feature>
<evidence type="ECO:0000313" key="3">
    <source>
        <dbReference type="EMBL" id="KAK7414244.1"/>
    </source>
</evidence>
<feature type="compositionally biased region" description="Basic and acidic residues" evidence="1">
    <location>
        <begin position="176"/>
        <end position="203"/>
    </location>
</feature>
<feature type="compositionally biased region" description="Basic and acidic residues" evidence="1">
    <location>
        <begin position="1191"/>
        <end position="1203"/>
    </location>
</feature>
<sequence length="1403" mass="149563">MQKSQNQSIPGGWNKDTPKDTPAEEQSNPSTSSVPSPYLALIIPVAVESQSVPRSGVGVVSETGDIVDDAGKSVGKISGSNDPKELVGNTVTEAGDIVSETGDVLGKAVPHDEENSEYTTDAADKKKSGGFGSGLKSAVGETLKPATSRLPGGSKSGSSNAPEDNSVTPGEETEETEKTEQTEKQVEDTKDETTSDINLKDQEGSQTQSKVQETSQINLEDKDPSTIAKDAEVEDKDLSTTAKDAQVEPKDELSEVPTDAEEEGKEGTVSNTEVKPDDSVSRFNPADTNEEQKDAPPTESLRSVPPQPIPESEIAKEDVPKSDVSKSELDKSDIPEGSELEKQESKVPESELPKTDAPETEVPKSDVGETEVAKSDVAKSQVPEGSEFTKKSDVAESEAPKSNVPESEVPKSDVAKSQVPEGSQFTKKSDVAESEVPKSQAPPSELPEGEIPEGEVPEGEVPEGEVPEGEVPEGEVSKSQVARSEVPEGDVPEGETPGTEVPKSDLQSEAPKSVAPDDEVKDTEALEGEPPTNEEDAEAEDEEKIDYSVLEGCTVNKGGNLVNDKGELVGRIVEGELKKLVGKKADENGNIWTDAGKAIGKAEPLPDSEREDLKDFAPFENFPGATIEGDGRVMFEDKQVGQVVDGDPKRLKGCKVDEDGDILDRKGNVIGKAEAWDEPEEVPEEEVKVDNSALKGCKVNKGGNLINDKGELVGRVVEGDLKKLIGKKTDENGDIWNDEGKVIGKAEVIPDTERDEAKESPFENFPGAVVEADGRVLFEGRQVGQVVDGDPKKLKGSKVDEDGDIIDRNGNVIGKAEAWDEPEEAPEEEVKVDNSSLKGCKVNKAGNLINNHGDVMGRVIEGDLNELIGKRSDENGDIWSDAGKVIGKGETVSDAERDELKDTPFENFPGALVESDGRVMYEGRQVGVVVEGDPKKLKGSKVDEDGDILDRRGNTIGRAEAWDEPEPEAEEEVDNSALAGKRVNKAGNVVGSNGEIFGRVIEGHIGSLIGRMCDKNGNIMSESGEIIGKAELVPLGQREGTRDGPFADMVGCTVAKDGKIVTPSGDVVGRLTSGDGKVLFGRAVDEDGDILDKNGNVIGKAERWEEEEVEKKKDFLAGRRVNREGNVVDEEGNIIGKLTSGELLVCSGKEVDEDGDVVNQKGQTIGHVTRLEDIPPEPEAEPEPEVETESPEDKEKRETAEKDRKLAGQLAACVEQALDKVRPICKLITDKIDTAERTPKEELDEEELVKQVRPLIEEGGKILSEANGSIRGLDPDGRIQRNAKAKSGTREASPEEFHLADCLKELTGTVSQTIDNAKRKIDGMPHAKKELNPLWGLLAEPLGQILAAVGLLLSGVLGIVGRLLGGLGLGGLIDGLLGGLGLDKILKGLGLGSVVSSLTGKKK</sequence>
<keyword evidence="4" id="KW-1185">Reference proteome</keyword>
<reference evidence="3 4" key="1">
    <citation type="journal article" date="2025" name="Microbiol. Resour. Announc.">
        <title>Draft genome sequences for Neonectria magnoliae and Neonectria punicea, canker pathogens of Liriodendron tulipifera and Acer saccharum in West Virginia.</title>
        <authorList>
            <person name="Petronek H.M."/>
            <person name="Kasson M.T."/>
            <person name="Metheny A.M."/>
            <person name="Stauder C.M."/>
            <person name="Lovett B."/>
            <person name="Lynch S.C."/>
            <person name="Garnas J.R."/>
            <person name="Kasson L.R."/>
            <person name="Stajich J.E."/>
        </authorList>
    </citation>
    <scope>NUCLEOTIDE SEQUENCE [LARGE SCALE GENOMIC DNA]</scope>
    <source>
        <strain evidence="3 4">NRRL 64653</strain>
    </source>
</reference>
<gene>
    <name evidence="3" type="ORF">QQX98_006939</name>
</gene>
<feature type="compositionally biased region" description="Polar residues" evidence="1">
    <location>
        <begin position="24"/>
        <end position="35"/>
    </location>
</feature>
<dbReference type="PANTHER" id="PTHR39461:SF1">
    <property type="entry name" value="LEA DOMAIN PROTEIN (AFU_ORTHOLOGUE AFUA_8G04920)"/>
    <property type="match status" value="1"/>
</dbReference>
<evidence type="ECO:0000256" key="1">
    <source>
        <dbReference type="SAM" id="MobiDB-lite"/>
    </source>
</evidence>
<feature type="domain" description="DUF6987" evidence="2">
    <location>
        <begin position="1195"/>
        <end position="1393"/>
    </location>
</feature>
<name>A0ABR1H050_9HYPO</name>
<feature type="region of interest" description="Disordered" evidence="1">
    <location>
        <begin position="70"/>
        <end position="546"/>
    </location>
</feature>
<feature type="region of interest" description="Disordered" evidence="1">
    <location>
        <begin position="1163"/>
        <end position="1203"/>
    </location>
</feature>
<protein>
    <recommendedName>
        <fullName evidence="2">DUF6987 domain-containing protein</fullName>
    </recommendedName>
</protein>
<evidence type="ECO:0000313" key="4">
    <source>
        <dbReference type="Proteomes" id="UP001498476"/>
    </source>
</evidence>